<evidence type="ECO:0000256" key="4">
    <source>
        <dbReference type="ARBA" id="ARBA00022723"/>
    </source>
</evidence>
<dbReference type="EC" id="3.4.24.-" evidence="11"/>
<evidence type="ECO:0000256" key="1">
    <source>
        <dbReference type="ARBA" id="ARBA00001947"/>
    </source>
</evidence>
<evidence type="ECO:0000313" key="11">
    <source>
        <dbReference type="EMBL" id="MBB5056196.1"/>
    </source>
</evidence>
<dbReference type="AlphaFoldDB" id="A0A7W7ZA86"/>
<evidence type="ECO:0000259" key="10">
    <source>
        <dbReference type="Pfam" id="PF05649"/>
    </source>
</evidence>
<dbReference type="Pfam" id="PF05649">
    <property type="entry name" value="Peptidase_M13_N"/>
    <property type="match status" value="1"/>
</dbReference>
<dbReference type="GO" id="GO:0005886">
    <property type="term" value="C:plasma membrane"/>
    <property type="evidence" value="ECO:0007669"/>
    <property type="project" value="TreeGrafter"/>
</dbReference>
<dbReference type="SUPFAM" id="SSF55486">
    <property type="entry name" value="Metalloproteases ('zincins'), catalytic domain"/>
    <property type="match status" value="1"/>
</dbReference>
<proteinExistence type="inferred from homology"/>
<dbReference type="GO" id="GO:0046872">
    <property type="term" value="F:metal ion binding"/>
    <property type="evidence" value="ECO:0007669"/>
    <property type="project" value="UniProtKB-KW"/>
</dbReference>
<evidence type="ECO:0000256" key="3">
    <source>
        <dbReference type="ARBA" id="ARBA00022670"/>
    </source>
</evidence>
<feature type="chain" id="PRO_5031026763" evidence="8">
    <location>
        <begin position="35"/>
        <end position="707"/>
    </location>
</feature>
<keyword evidence="3" id="KW-0645">Protease</keyword>
<dbReference type="GO" id="GO:0016485">
    <property type="term" value="P:protein processing"/>
    <property type="evidence" value="ECO:0007669"/>
    <property type="project" value="TreeGrafter"/>
</dbReference>
<evidence type="ECO:0000256" key="5">
    <source>
        <dbReference type="ARBA" id="ARBA00022801"/>
    </source>
</evidence>
<keyword evidence="12" id="KW-1185">Reference proteome</keyword>
<dbReference type="InterPro" id="IPR000718">
    <property type="entry name" value="Peptidase_M13"/>
</dbReference>
<accession>A0A7W7ZA86</accession>
<dbReference type="InterPro" id="IPR018497">
    <property type="entry name" value="Peptidase_M13_C"/>
</dbReference>
<dbReference type="PROSITE" id="PS51257">
    <property type="entry name" value="PROKAR_LIPOPROTEIN"/>
    <property type="match status" value="1"/>
</dbReference>
<dbReference type="PROSITE" id="PS51885">
    <property type="entry name" value="NEPRILYSIN"/>
    <property type="match status" value="1"/>
</dbReference>
<name>A0A7W7ZA86_9BACT</name>
<evidence type="ECO:0000259" key="9">
    <source>
        <dbReference type="Pfam" id="PF01431"/>
    </source>
</evidence>
<dbReference type="Proteomes" id="UP000540989">
    <property type="component" value="Unassembled WGS sequence"/>
</dbReference>
<keyword evidence="6" id="KW-0862">Zinc</keyword>
<dbReference type="EMBL" id="JACHIP010000001">
    <property type="protein sequence ID" value="MBB5056196.1"/>
    <property type="molecule type" value="Genomic_DNA"/>
</dbReference>
<reference evidence="11 12" key="1">
    <citation type="submission" date="2020-08" db="EMBL/GenBank/DDBJ databases">
        <title>Genomic Encyclopedia of Type Strains, Phase IV (KMG-V): Genome sequencing to study the core and pangenomes of soil and plant-associated prokaryotes.</title>
        <authorList>
            <person name="Whitman W."/>
        </authorList>
    </citation>
    <scope>NUCLEOTIDE SEQUENCE [LARGE SCALE GENOMIC DNA]</scope>
    <source>
        <strain evidence="11 12">M8UP14</strain>
    </source>
</reference>
<keyword evidence="7" id="KW-0482">Metalloprotease</keyword>
<dbReference type="Pfam" id="PF01431">
    <property type="entry name" value="Peptidase_M13"/>
    <property type="match status" value="1"/>
</dbReference>
<dbReference type="InterPro" id="IPR008753">
    <property type="entry name" value="Peptidase_M13_N"/>
</dbReference>
<comment type="similarity">
    <text evidence="2">Belongs to the peptidase M13 family.</text>
</comment>
<dbReference type="GO" id="GO:0004222">
    <property type="term" value="F:metalloendopeptidase activity"/>
    <property type="evidence" value="ECO:0007669"/>
    <property type="project" value="UniProtKB-EC"/>
</dbReference>
<dbReference type="Gene3D" id="3.40.390.10">
    <property type="entry name" value="Collagenase (Catalytic Domain)"/>
    <property type="match status" value="1"/>
</dbReference>
<evidence type="ECO:0000256" key="6">
    <source>
        <dbReference type="ARBA" id="ARBA00022833"/>
    </source>
</evidence>
<dbReference type="RefSeq" id="WP_348641237.1">
    <property type="nucleotide sequence ID" value="NZ_JACHIP010000001.1"/>
</dbReference>
<organism evidence="11 12">
    <name type="scientific">Granulicella aggregans</name>
    <dbReference type="NCBI Taxonomy" id="474949"/>
    <lineage>
        <taxon>Bacteria</taxon>
        <taxon>Pseudomonadati</taxon>
        <taxon>Acidobacteriota</taxon>
        <taxon>Terriglobia</taxon>
        <taxon>Terriglobales</taxon>
        <taxon>Acidobacteriaceae</taxon>
        <taxon>Granulicella</taxon>
    </lineage>
</organism>
<feature type="signal peptide" evidence="8">
    <location>
        <begin position="1"/>
        <end position="34"/>
    </location>
</feature>
<keyword evidence="8" id="KW-0732">Signal</keyword>
<dbReference type="Gene3D" id="1.10.1380.10">
    <property type="entry name" value="Neutral endopeptidase , domain2"/>
    <property type="match status" value="1"/>
</dbReference>
<dbReference type="PRINTS" id="PR00786">
    <property type="entry name" value="NEPRILYSIN"/>
</dbReference>
<dbReference type="InterPro" id="IPR024079">
    <property type="entry name" value="MetalloPept_cat_dom_sf"/>
</dbReference>
<dbReference type="CDD" id="cd08662">
    <property type="entry name" value="M13"/>
    <property type="match status" value="1"/>
</dbReference>
<evidence type="ECO:0000256" key="7">
    <source>
        <dbReference type="ARBA" id="ARBA00023049"/>
    </source>
</evidence>
<evidence type="ECO:0000256" key="8">
    <source>
        <dbReference type="SAM" id="SignalP"/>
    </source>
</evidence>
<keyword evidence="5 11" id="KW-0378">Hydrolase</keyword>
<sequence length="707" mass="77436">MRVTKLIRTAGWGAGVTAASVVAMALGAGACAAAQSLAPAPGTGATTEKYLPIPGFDTTSIDASVDPCNDFYKFACGKFEANHPIPADQTAVDQFYALYNVNTQALNGILTKEATGGASRSADERKIGDYYAACLNTDLIDKKGLAPIEPLLAEIDGLSDGMRGKLALPTLIGKLQRLGIGVFFGFGEQQDFKDATKQIALVSQGGLGLPEKDYYLRTGAKDIEIRKQYEEHIAKMLTLSGKPEEKAKKDATAILAFETALAKGSMGVTEMRDPEKIYHLVPIAKFEASISPVNFGQFLSAIHSPQITEINDSTPDFFPVLVREVRATDMETLKAYMRYQVLSANAGQLPKKFDEESFDFFGRKLSGQPQQKARWKRCSNGVNGTLGEALGKVYVDQYFAGDSKTKMLEMVHDIESAMDRDIDSLDWMSATTKVRAKEKLHGVANKIGYPDKWRDYSSVKISPDDAFGNSEHATEFENDRELNKIGKPVDHSEWGMTPPTVNAYYDPSMNDINFPAGILQPSFYDKNQDDAVNYGHIGAVIGHELTHGFDDEGKKFDAKGNLSDWWTAEDTKKFESRTDCLVKEYGGFTAVDDVKVNGKLTLGENTADNGGLVLAYMAYLERAKANGVDLMAKKDGYTEPQRFYIGFAQNWCENARPEQVRNQVLTDGHSPDHFRANGAIVNQPGFAAAFSCKKGAPMVPVDACRVW</sequence>
<feature type="domain" description="Peptidase M13 N-terminal" evidence="10">
    <location>
        <begin position="67"/>
        <end position="450"/>
    </location>
</feature>
<dbReference type="PANTHER" id="PTHR11733:SF167">
    <property type="entry name" value="FI17812P1-RELATED"/>
    <property type="match status" value="1"/>
</dbReference>
<keyword evidence="4" id="KW-0479">Metal-binding</keyword>
<protein>
    <submittedName>
        <fullName evidence="11">Endothelin-converting enzyme/putative endopeptidase</fullName>
        <ecNumber evidence="11">3.4.24.-</ecNumber>
        <ecNumber evidence="11">3.4.24.71</ecNumber>
    </submittedName>
</protein>
<evidence type="ECO:0000313" key="12">
    <source>
        <dbReference type="Proteomes" id="UP000540989"/>
    </source>
</evidence>
<comment type="caution">
    <text evidence="11">The sequence shown here is derived from an EMBL/GenBank/DDBJ whole genome shotgun (WGS) entry which is preliminary data.</text>
</comment>
<feature type="domain" description="Peptidase M13 C-terminal" evidence="9">
    <location>
        <begin position="502"/>
        <end position="706"/>
    </location>
</feature>
<dbReference type="EC" id="3.4.24.71" evidence="11"/>
<dbReference type="InterPro" id="IPR042089">
    <property type="entry name" value="Peptidase_M13_dom_2"/>
</dbReference>
<evidence type="ECO:0000256" key="2">
    <source>
        <dbReference type="ARBA" id="ARBA00007357"/>
    </source>
</evidence>
<comment type="cofactor">
    <cofactor evidence="1">
        <name>Zn(2+)</name>
        <dbReference type="ChEBI" id="CHEBI:29105"/>
    </cofactor>
</comment>
<gene>
    <name evidence="11" type="ORF">HDF16_000865</name>
</gene>
<dbReference type="PANTHER" id="PTHR11733">
    <property type="entry name" value="ZINC METALLOPROTEASE FAMILY M13 NEPRILYSIN-RELATED"/>
    <property type="match status" value="1"/>
</dbReference>